<evidence type="ECO:0000313" key="6">
    <source>
        <dbReference type="EMBL" id="CAI5449993.1"/>
    </source>
</evidence>
<feature type="region of interest" description="Disordered" evidence="3">
    <location>
        <begin position="1066"/>
        <end position="1090"/>
    </location>
</feature>
<dbReference type="Proteomes" id="UP001152747">
    <property type="component" value="Unassembled WGS sequence"/>
</dbReference>
<proteinExistence type="predicted"/>
<dbReference type="OrthoDB" id="5869299at2759"/>
<dbReference type="InterPro" id="IPR001878">
    <property type="entry name" value="Znf_CCHC"/>
</dbReference>
<gene>
    <name evidence="6" type="ORF">CAMP_LOCUS12630</name>
</gene>
<dbReference type="PROSITE" id="PS50158">
    <property type="entry name" value="ZF_CCHC"/>
    <property type="match status" value="1"/>
</dbReference>
<feature type="coiled-coil region" evidence="2">
    <location>
        <begin position="314"/>
        <end position="348"/>
    </location>
</feature>
<dbReference type="Pfam" id="PF00098">
    <property type="entry name" value="zf-CCHC"/>
    <property type="match status" value="1"/>
</dbReference>
<feature type="transmembrane region" description="Helical" evidence="4">
    <location>
        <begin position="954"/>
        <end position="979"/>
    </location>
</feature>
<dbReference type="PANTHER" id="PTHR31524:SF2">
    <property type="entry name" value="PROTEIN CBG10426"/>
    <property type="match status" value="1"/>
</dbReference>
<feature type="compositionally biased region" description="Polar residues" evidence="3">
    <location>
        <begin position="297"/>
        <end position="307"/>
    </location>
</feature>
<dbReference type="SMART" id="SM00343">
    <property type="entry name" value="ZnF_C2HC"/>
    <property type="match status" value="1"/>
</dbReference>
<feature type="domain" description="CCHC-type" evidence="5">
    <location>
        <begin position="246"/>
        <end position="259"/>
    </location>
</feature>
<evidence type="ECO:0000256" key="3">
    <source>
        <dbReference type="SAM" id="MobiDB-lite"/>
    </source>
</evidence>
<protein>
    <recommendedName>
        <fullName evidence="5">CCHC-type domain-containing protein</fullName>
    </recommendedName>
</protein>
<dbReference type="PANTHER" id="PTHR31524">
    <property type="match status" value="1"/>
</dbReference>
<dbReference type="InterPro" id="IPR036875">
    <property type="entry name" value="Znf_CCHC_sf"/>
</dbReference>
<dbReference type="Gene3D" id="4.10.60.10">
    <property type="entry name" value="Zinc finger, CCHC-type"/>
    <property type="match status" value="1"/>
</dbReference>
<keyword evidence="4" id="KW-1133">Transmembrane helix</keyword>
<evidence type="ECO:0000256" key="2">
    <source>
        <dbReference type="SAM" id="Coils"/>
    </source>
</evidence>
<dbReference type="GO" id="GO:0003676">
    <property type="term" value="F:nucleic acid binding"/>
    <property type="evidence" value="ECO:0007669"/>
    <property type="project" value="InterPro"/>
</dbReference>
<dbReference type="SUPFAM" id="SSF57756">
    <property type="entry name" value="Retrovirus zinc finger-like domains"/>
    <property type="match status" value="1"/>
</dbReference>
<feature type="region of interest" description="Disordered" evidence="3">
    <location>
        <begin position="284"/>
        <end position="307"/>
    </location>
</feature>
<keyword evidence="1" id="KW-0863">Zinc-finger</keyword>
<organism evidence="6 7">
    <name type="scientific">Caenorhabditis angaria</name>
    <dbReference type="NCBI Taxonomy" id="860376"/>
    <lineage>
        <taxon>Eukaryota</taxon>
        <taxon>Metazoa</taxon>
        <taxon>Ecdysozoa</taxon>
        <taxon>Nematoda</taxon>
        <taxon>Chromadorea</taxon>
        <taxon>Rhabditida</taxon>
        <taxon>Rhabditina</taxon>
        <taxon>Rhabditomorpha</taxon>
        <taxon>Rhabditoidea</taxon>
        <taxon>Rhabditidae</taxon>
        <taxon>Peloderinae</taxon>
        <taxon>Caenorhabditis</taxon>
    </lineage>
</organism>
<keyword evidence="1" id="KW-0862">Zinc</keyword>
<evidence type="ECO:0000256" key="1">
    <source>
        <dbReference type="PROSITE-ProRule" id="PRU00047"/>
    </source>
</evidence>
<reference evidence="6" key="1">
    <citation type="submission" date="2022-11" db="EMBL/GenBank/DDBJ databases">
        <authorList>
            <person name="Kikuchi T."/>
        </authorList>
    </citation>
    <scope>NUCLEOTIDE SEQUENCE</scope>
    <source>
        <strain evidence="6">PS1010</strain>
    </source>
</reference>
<keyword evidence="1" id="KW-0479">Metal-binding</keyword>
<dbReference type="GO" id="GO:0019899">
    <property type="term" value="F:enzyme binding"/>
    <property type="evidence" value="ECO:0007669"/>
    <property type="project" value="UniProtKB-ARBA"/>
</dbReference>
<name>A0A9P1N3S1_9PELO</name>
<dbReference type="GO" id="GO:0005737">
    <property type="term" value="C:cytoplasm"/>
    <property type="evidence" value="ECO:0007669"/>
    <property type="project" value="UniProtKB-ARBA"/>
</dbReference>
<dbReference type="EMBL" id="CANHGI010000005">
    <property type="protein sequence ID" value="CAI5449993.1"/>
    <property type="molecule type" value="Genomic_DNA"/>
</dbReference>
<evidence type="ECO:0000256" key="4">
    <source>
        <dbReference type="SAM" id="Phobius"/>
    </source>
</evidence>
<dbReference type="AlphaFoldDB" id="A0A9P1N3S1"/>
<sequence>MSAISPYVKSESKNFIIDSSPSNTMATPRVLMLRSITLAKFSGKTSWSQWLPMYEDYVTASTPAATDADKARFLRFYVEGPAEAFLQTLSRDTSYADTCAFMAAKFTTSAQTMVARSQLKDCKQRPTESVLDFVDRLTRIIQNVVDASTSRGEIEKRIAQEFIDRVRPDISLQLIAQGIESLEQAVQRARTLESVLPSQSTRPEILRLAQVDGQQHPTQPLTRPVQPFLHLSQRDFQRRNRDGINCYNCGKRGHISRECWSRQEHFDNLPQDYNQRSDRFPDYEDRRHEWRNPSPRAPNNRQSDNNWYQGQGRIATLNQTRNETETVLDEVSAQMENIQSRNRQLASMLCGETDNNNSPPFRINRIRKLGWATIAMITLILIPIVGAHSGQAEMPMICQTTNARYFLSLNRTLECPSLEVEPEDEPTAIRISIWKPNVERYEQAASYCRIVKSIAYFYRGFFGGEYEHYEATDMPVSTEECRMMEMNKRCSHGLMSEVEGKWATQNKFEYTHPSNPFACCSNNTIVITNCYLTYSSIHAAFGSTAIFSPAGDMHGCNYDHGSCALRDGATLVWTPSFEQKCAFIEAMTVNGHQTGPTFLDESGEIALSWDRSYNSTYNCEKYLMIVTHQGLAVLEHQLADPEIIKQARQDKERAIRNKRNEKQTLLKEKVDNAYDVDVFRTAQFISPEALAASLSAVEVHIREATKFAFTKAFRLACNTWRTQIVAQRTTFLANPTLAVRPLTGHPYVFASASSVDLVEAWPCMSLPENSFKFVPMGSECSSYPRIQYRDGNKTIEAGVDPQTLIVHHIWPQQECALVREIPIRIFNNLLIYEASSGSLKQIDTHTVSEIGTPVNQENPDGYFPFKMFHAITIRNLSNSLPSPVGGSFDVIQVNDMARRTSRNLDSNVRSMPYYALDDAIKKIVNENDGKWEMPDWSGWATRAVFGRIPTMVDAWVYTVCAIVTAYILIRAAIIGFFIYANMGNIPTIIGQRYHSSTLRNLVSNVRQMGREAPYWDANADASIRRIIERDQVTTAEPISPGTMSIPIEEEAEPLYSQPWKSISMEGPSPLTPTAPIRHRPAPLPPTSQTPAVYLDIPRVRIN</sequence>
<evidence type="ECO:0000259" key="5">
    <source>
        <dbReference type="PROSITE" id="PS50158"/>
    </source>
</evidence>
<keyword evidence="2" id="KW-0175">Coiled coil</keyword>
<keyword evidence="4" id="KW-0472">Membrane</keyword>
<keyword evidence="4" id="KW-0812">Transmembrane</keyword>
<accession>A0A9P1N3S1</accession>
<keyword evidence="7" id="KW-1185">Reference proteome</keyword>
<dbReference type="GO" id="GO:0008270">
    <property type="term" value="F:zinc ion binding"/>
    <property type="evidence" value="ECO:0007669"/>
    <property type="project" value="UniProtKB-KW"/>
</dbReference>
<evidence type="ECO:0000313" key="7">
    <source>
        <dbReference type="Proteomes" id="UP001152747"/>
    </source>
</evidence>
<comment type="caution">
    <text evidence="6">The sequence shown here is derived from an EMBL/GenBank/DDBJ whole genome shotgun (WGS) entry which is preliminary data.</text>
</comment>